<dbReference type="SUPFAM" id="SSF52540">
    <property type="entry name" value="P-loop containing nucleoside triphosphate hydrolases"/>
    <property type="match status" value="1"/>
</dbReference>
<dbReference type="Pfam" id="PF00005">
    <property type="entry name" value="ABC_tran"/>
    <property type="match status" value="1"/>
</dbReference>
<accession>A0AAU9VGA3</accession>
<dbReference type="PROSITE" id="PS00211">
    <property type="entry name" value="ABC_TRANSPORTER_1"/>
    <property type="match status" value="1"/>
</dbReference>
<dbReference type="SMART" id="SM00382">
    <property type="entry name" value="AAA"/>
    <property type="match status" value="1"/>
</dbReference>
<keyword evidence="2 5" id="KW-0067">ATP-binding</keyword>
<evidence type="ECO:0000313" key="6">
    <source>
        <dbReference type="Proteomes" id="UP001154095"/>
    </source>
</evidence>
<dbReference type="PANTHER" id="PTHR24220:SF86">
    <property type="entry name" value="ABC TRANSPORTER ABCH.1"/>
    <property type="match status" value="1"/>
</dbReference>
<evidence type="ECO:0000313" key="4">
    <source>
        <dbReference type="EMBL" id="CAH2762191.1"/>
    </source>
</evidence>
<dbReference type="PROSITE" id="PS50893">
    <property type="entry name" value="ABC_TRANSPORTER_2"/>
    <property type="match status" value="1"/>
</dbReference>
<name>A0AAU9VGA3_9FIRM</name>
<dbReference type="EMBL" id="OW659496">
    <property type="protein sequence ID" value="CAH2762191.1"/>
    <property type="molecule type" value="Genomic_DNA"/>
</dbReference>
<dbReference type="EMBL" id="OW659477">
    <property type="protein sequence ID" value="CAH2762218.1"/>
    <property type="molecule type" value="Genomic_DNA"/>
</dbReference>
<dbReference type="GO" id="GO:0016887">
    <property type="term" value="F:ATP hydrolysis activity"/>
    <property type="evidence" value="ECO:0007669"/>
    <property type="project" value="InterPro"/>
</dbReference>
<proteinExistence type="predicted"/>
<protein>
    <submittedName>
        <fullName evidence="5">ATP-binding cassette domain-containing protein</fullName>
    </submittedName>
</protein>
<organism evidence="5 7">
    <name type="scientific">Erysipelothrix amsterdamensis</name>
    <dbReference type="NCBI Taxonomy" id="2929157"/>
    <lineage>
        <taxon>Bacteria</taxon>
        <taxon>Bacillati</taxon>
        <taxon>Bacillota</taxon>
        <taxon>Erysipelotrichia</taxon>
        <taxon>Erysipelotrichales</taxon>
        <taxon>Erysipelotrichaceae</taxon>
        <taxon>Erysipelothrix</taxon>
    </lineage>
</organism>
<evidence type="ECO:0000313" key="7">
    <source>
        <dbReference type="Proteomes" id="UP001154111"/>
    </source>
</evidence>
<dbReference type="GO" id="GO:0022857">
    <property type="term" value="F:transmembrane transporter activity"/>
    <property type="evidence" value="ECO:0007669"/>
    <property type="project" value="TreeGrafter"/>
</dbReference>
<keyword evidence="6" id="KW-1185">Reference proteome</keyword>
<dbReference type="GO" id="GO:0005886">
    <property type="term" value="C:plasma membrane"/>
    <property type="evidence" value="ECO:0007669"/>
    <property type="project" value="TreeGrafter"/>
</dbReference>
<feature type="domain" description="ABC transporter" evidence="3">
    <location>
        <begin position="2"/>
        <end position="207"/>
    </location>
</feature>
<dbReference type="InterPro" id="IPR015854">
    <property type="entry name" value="ABC_transpr_LolD-like"/>
</dbReference>
<gene>
    <name evidence="5" type="primary">artM</name>
    <name evidence="5" type="ORF">ERYAMS2_01093</name>
    <name evidence="4" type="ORF">ERYAMS_00799</name>
</gene>
<dbReference type="PANTHER" id="PTHR24220">
    <property type="entry name" value="IMPORT ATP-BINDING PROTEIN"/>
    <property type="match status" value="1"/>
</dbReference>
<evidence type="ECO:0000259" key="3">
    <source>
        <dbReference type="PROSITE" id="PS50893"/>
    </source>
</evidence>
<keyword evidence="1" id="KW-0547">Nucleotide-binding</keyword>
<sequence>MIQIDKITKTFGNRVILKDYSLEIHQNSFTVIAGPSGSGKSTLLNIMGLLDVPDSGNVTLLDQRNLKPFSRSASTMLRKHIGYLFQNFALVPEKTVEYNLKIAMEGYKYSKDAMIDALKQVGLPNILDQYVYQCSGGEQQRIAIARLLLKPCDLILADEPTGSLDEANKYLIFDLLKTLQKLGKTLVIVTHDPDLIAQADNVIYLET</sequence>
<reference evidence="5" key="1">
    <citation type="submission" date="2022-04" db="EMBL/GenBank/DDBJ databases">
        <authorList>
            <person name="Forde T."/>
        </authorList>
    </citation>
    <scope>NUCLEOTIDE SEQUENCE</scope>
    <source>
        <strain evidence="5">A18Y016a</strain>
        <strain evidence="4">A18Y020d</strain>
    </source>
</reference>
<dbReference type="InterPro" id="IPR003439">
    <property type="entry name" value="ABC_transporter-like_ATP-bd"/>
</dbReference>
<dbReference type="AlphaFoldDB" id="A0AAU9VGA3"/>
<dbReference type="InterPro" id="IPR027417">
    <property type="entry name" value="P-loop_NTPase"/>
</dbReference>
<dbReference type="Gene3D" id="3.40.50.300">
    <property type="entry name" value="P-loop containing nucleotide triphosphate hydrolases"/>
    <property type="match status" value="1"/>
</dbReference>
<dbReference type="GO" id="GO:0005524">
    <property type="term" value="F:ATP binding"/>
    <property type="evidence" value="ECO:0007669"/>
    <property type="project" value="UniProtKB-KW"/>
</dbReference>
<evidence type="ECO:0000256" key="1">
    <source>
        <dbReference type="ARBA" id="ARBA00022741"/>
    </source>
</evidence>
<dbReference type="Proteomes" id="UP001154111">
    <property type="component" value="Chromosome"/>
</dbReference>
<dbReference type="InterPro" id="IPR017871">
    <property type="entry name" value="ABC_transporter-like_CS"/>
</dbReference>
<dbReference type="RefSeq" id="WP_238000287.1">
    <property type="nucleotide sequence ID" value="NZ_OW659477.1"/>
</dbReference>
<evidence type="ECO:0000313" key="5">
    <source>
        <dbReference type="EMBL" id="CAH2762218.1"/>
    </source>
</evidence>
<dbReference type="Proteomes" id="UP001154095">
    <property type="component" value="Chromosome"/>
</dbReference>
<evidence type="ECO:0000256" key="2">
    <source>
        <dbReference type="ARBA" id="ARBA00022840"/>
    </source>
</evidence>
<dbReference type="InterPro" id="IPR003593">
    <property type="entry name" value="AAA+_ATPase"/>
</dbReference>